<protein>
    <submittedName>
        <fullName evidence="2 3">Cytochrome c552</fullName>
    </submittedName>
</protein>
<dbReference type="EMBL" id="CP026106">
    <property type="protein sequence ID" value="AUT71898.1"/>
    <property type="molecule type" value="Genomic_DNA"/>
</dbReference>
<evidence type="ECO:0000313" key="5">
    <source>
        <dbReference type="Proteomes" id="UP000236649"/>
    </source>
</evidence>
<name>A0AAN1JEJ7_9BURK</name>
<proteinExistence type="predicted"/>
<organism evidence="2 5">
    <name type="scientific">Paraburkholderia hospita</name>
    <dbReference type="NCBI Taxonomy" id="169430"/>
    <lineage>
        <taxon>Bacteria</taxon>
        <taxon>Pseudomonadati</taxon>
        <taxon>Pseudomonadota</taxon>
        <taxon>Betaproteobacteria</taxon>
        <taxon>Burkholderiales</taxon>
        <taxon>Burkholderiaceae</taxon>
        <taxon>Paraburkholderia</taxon>
    </lineage>
</organism>
<sequence>MRRFHGAWAAAVVFLEVAAAGDAFAESGVAGLIDEQHCMFCDTTQGANLAPSFPQIVERYRKVPGAGATLAKKLRVQGKAHWGDITMPDADRVAPLSPEQADMVAQWVLAQ</sequence>
<evidence type="ECO:0000313" key="4">
    <source>
        <dbReference type="Proteomes" id="UP000004980"/>
    </source>
</evidence>
<gene>
    <name evidence="2" type="ORF">C2L64_27075</name>
    <name evidence="3" type="ORF">WQE_03912</name>
</gene>
<feature type="chain" id="PRO_5043044024" evidence="1">
    <location>
        <begin position="26"/>
        <end position="111"/>
    </location>
</feature>
<accession>A0AAN1JEJ7</accession>
<keyword evidence="4" id="KW-1185">Reference proteome</keyword>
<dbReference type="Proteomes" id="UP000236649">
    <property type="component" value="Chromosome 2"/>
</dbReference>
<keyword evidence="1" id="KW-0732">Signal</keyword>
<feature type="signal peptide" evidence="1">
    <location>
        <begin position="1"/>
        <end position="25"/>
    </location>
</feature>
<dbReference type="GeneID" id="55531975"/>
<dbReference type="InterPro" id="IPR036909">
    <property type="entry name" value="Cyt_c-like_dom_sf"/>
</dbReference>
<dbReference type="KEGG" id="phs:C2L64_27075"/>
<dbReference type="GO" id="GO:0009055">
    <property type="term" value="F:electron transfer activity"/>
    <property type="evidence" value="ECO:0007669"/>
    <property type="project" value="InterPro"/>
</dbReference>
<evidence type="ECO:0000256" key="1">
    <source>
        <dbReference type="SAM" id="SignalP"/>
    </source>
</evidence>
<dbReference type="AlphaFoldDB" id="A0AAN1JEJ7"/>
<reference evidence="3 4" key="1">
    <citation type="journal article" date="2012" name="J. Bacteriol.">
        <title>Draft Genome Sequence of the Soil Bacterium Burkholderia terrae Strain BS001, Which Interacts with Fungal Surface Structures.</title>
        <authorList>
            <person name="Nazir R."/>
            <person name="Hansen M.A."/>
            <person name="Sorensen S."/>
            <person name="van Elsas J.D."/>
        </authorList>
    </citation>
    <scope>NUCLEOTIDE SEQUENCE [LARGE SCALE GENOMIC DNA]</scope>
    <source>
        <strain evidence="3 4">BS001</strain>
    </source>
</reference>
<dbReference type="GO" id="GO:0020037">
    <property type="term" value="F:heme binding"/>
    <property type="evidence" value="ECO:0007669"/>
    <property type="project" value="InterPro"/>
</dbReference>
<dbReference type="Proteomes" id="UP000004980">
    <property type="component" value="Unassembled WGS sequence"/>
</dbReference>
<reference evidence="2 5" key="2">
    <citation type="submission" date="2018-01" db="EMBL/GenBank/DDBJ databases">
        <title>Species boundaries and ecological features among Paraburkholderia terrae DSMZ17804T, P. hospita DSMZ17164T and P. caribensis DSMZ13236T.</title>
        <authorList>
            <person name="Pratama A.A."/>
        </authorList>
    </citation>
    <scope>NUCLEOTIDE SEQUENCE [LARGE SCALE GENOMIC DNA]</scope>
    <source>
        <strain evidence="2 5">DSM 17164</strain>
    </source>
</reference>
<dbReference type="EMBL" id="AKAU01000024">
    <property type="protein sequence ID" value="EIN02443.1"/>
    <property type="molecule type" value="Genomic_DNA"/>
</dbReference>
<evidence type="ECO:0000313" key="2">
    <source>
        <dbReference type="EMBL" id="AUT71898.1"/>
    </source>
</evidence>
<evidence type="ECO:0000313" key="3">
    <source>
        <dbReference type="EMBL" id="EIN02443.1"/>
    </source>
</evidence>
<dbReference type="SUPFAM" id="SSF46626">
    <property type="entry name" value="Cytochrome c"/>
    <property type="match status" value="1"/>
</dbReference>
<dbReference type="RefSeq" id="WP_007577884.1">
    <property type="nucleotide sequence ID" value="NZ_AKAU01000024.1"/>
</dbReference>
<dbReference type="Gene3D" id="1.10.760.10">
    <property type="entry name" value="Cytochrome c-like domain"/>
    <property type="match status" value="1"/>
</dbReference>